<evidence type="ECO:0000313" key="2">
    <source>
        <dbReference type="EMBL" id="TDN57153.1"/>
    </source>
</evidence>
<gene>
    <name evidence="2" type="ORF">C7389_101539</name>
</gene>
<evidence type="ECO:0000256" key="1">
    <source>
        <dbReference type="SAM" id="SignalP"/>
    </source>
</evidence>
<accession>A0A4R6EH65</accession>
<dbReference type="AlphaFoldDB" id="A0A4R6EH65"/>
<feature type="chain" id="PRO_5020197939" description="Secreted protein with PEP-CTERM sorting signal" evidence="1">
    <location>
        <begin position="25"/>
        <end position="171"/>
    </location>
</feature>
<protein>
    <recommendedName>
        <fullName evidence="4">Secreted protein with PEP-CTERM sorting signal</fullName>
    </recommendedName>
</protein>
<evidence type="ECO:0008006" key="4">
    <source>
        <dbReference type="Google" id="ProtNLM"/>
    </source>
</evidence>
<dbReference type="EMBL" id="SNVV01000001">
    <property type="protein sequence ID" value="TDN57153.1"/>
    <property type="molecule type" value="Genomic_DNA"/>
</dbReference>
<feature type="signal peptide" evidence="1">
    <location>
        <begin position="1"/>
        <end position="24"/>
    </location>
</feature>
<sequence>MRQKLELALLATLAGALPAAPAAAAPLEWKTAPAARALLQLEHPLLTVAPLPPGQTPRHALVAAAPPGGPAQDAGNERLPAFAATAFLQLTLPPALPPPLAAPRGNESPDIGDVGGLGSRLGPDTRFMLAFGASAPWPGGLRTHTLPAPSPLTLLLFGLGACGARGWRGRR</sequence>
<proteinExistence type="predicted"/>
<dbReference type="Proteomes" id="UP000295129">
    <property type="component" value="Unassembled WGS sequence"/>
</dbReference>
<keyword evidence="3" id="KW-1185">Reference proteome</keyword>
<comment type="caution">
    <text evidence="2">The sequence shown here is derived from an EMBL/GenBank/DDBJ whole genome shotgun (WGS) entry which is preliminary data.</text>
</comment>
<reference evidence="2 3" key="1">
    <citation type="submission" date="2019-03" db="EMBL/GenBank/DDBJ databases">
        <title>Genomic Encyclopedia of Type Strains, Phase IV (KMG-IV): sequencing the most valuable type-strain genomes for metagenomic binning, comparative biology and taxonomic classification.</title>
        <authorList>
            <person name="Goeker M."/>
        </authorList>
    </citation>
    <scope>NUCLEOTIDE SEQUENCE [LARGE SCALE GENOMIC DNA]</scope>
    <source>
        <strain evidence="2 3">DSM 12121</strain>
    </source>
</reference>
<keyword evidence="1" id="KW-0732">Signal</keyword>
<dbReference type="RefSeq" id="WP_133588067.1">
    <property type="nucleotide sequence ID" value="NZ_SNVV01000001.1"/>
</dbReference>
<name>A0A4R6EH65_9RHOO</name>
<evidence type="ECO:0000313" key="3">
    <source>
        <dbReference type="Proteomes" id="UP000295129"/>
    </source>
</evidence>
<organism evidence="2 3">
    <name type="scientific">Azoarcus indigens</name>
    <dbReference type="NCBI Taxonomy" id="29545"/>
    <lineage>
        <taxon>Bacteria</taxon>
        <taxon>Pseudomonadati</taxon>
        <taxon>Pseudomonadota</taxon>
        <taxon>Betaproteobacteria</taxon>
        <taxon>Rhodocyclales</taxon>
        <taxon>Zoogloeaceae</taxon>
        <taxon>Azoarcus</taxon>
    </lineage>
</organism>